<evidence type="ECO:0000256" key="6">
    <source>
        <dbReference type="ARBA" id="ARBA00023004"/>
    </source>
</evidence>
<dbReference type="PANTHER" id="PTHR47354:SF1">
    <property type="entry name" value="CARNITINE MONOOXYGENASE REDUCTASE SUBUNIT"/>
    <property type="match status" value="1"/>
</dbReference>
<organism evidence="10 11">
    <name type="scientific">Gordonia pseudamarae</name>
    <dbReference type="NCBI Taxonomy" id="2831662"/>
    <lineage>
        <taxon>Bacteria</taxon>
        <taxon>Bacillati</taxon>
        <taxon>Actinomycetota</taxon>
        <taxon>Actinomycetes</taxon>
        <taxon>Mycobacteriales</taxon>
        <taxon>Gordoniaceae</taxon>
        <taxon>Gordonia</taxon>
    </lineage>
</organism>
<evidence type="ECO:0000313" key="10">
    <source>
        <dbReference type="EMBL" id="QHN33706.1"/>
    </source>
</evidence>
<feature type="domain" description="FAD-binding FR-type" evidence="9">
    <location>
        <begin position="22"/>
        <end position="123"/>
    </location>
</feature>
<keyword evidence="5" id="KW-0560">Oxidoreductase</keyword>
<evidence type="ECO:0000256" key="1">
    <source>
        <dbReference type="ARBA" id="ARBA00001974"/>
    </source>
</evidence>
<dbReference type="PRINTS" id="PR00409">
    <property type="entry name" value="PHDIOXRDTASE"/>
</dbReference>
<dbReference type="Pfam" id="PF22290">
    <property type="entry name" value="DmmA-like_N"/>
    <property type="match status" value="1"/>
</dbReference>
<sequence length="337" mass="35677">MTLMADSVGVIATPRPGPYWAGGTATLVLRKIVDQSVGIRTFTFAAPDGSPLPAFVAGSHLVVRTGERTNAYSLVSDGTAPSEYSISVLRVADGNGGSRWLHDTLTVGGTVEVMLPRSAFAPVATARKHLLVAGGIGITPMISHLRAARRWGRLTEVLYVHREANAAHLDELAQLAEGAPCTIETFTGRDEFTARLALGLRGQPVGTHLYVCGPSPMIDDVVGAAEAAGWPRSRIHFERFGTDALDAGDPFRVRLGSDGRTLSVPSGVSMLEALEDGGIEVRNLCRQGVCGECRIPVTGGTPLHRDHYLSDEEKHAGTVIMPCVSRADAGAILEVPL</sequence>
<dbReference type="Gene3D" id="3.40.50.80">
    <property type="entry name" value="Nucleotide-binding domain of ferredoxin-NADP reductase (FNR) module"/>
    <property type="match status" value="1"/>
</dbReference>
<protein>
    <submittedName>
        <fullName evidence="10">2Fe-2S iron-sulfur cluster binding domain-containing protein</fullName>
    </submittedName>
</protein>
<dbReference type="InterPro" id="IPR017927">
    <property type="entry name" value="FAD-bd_FR_type"/>
</dbReference>
<evidence type="ECO:0000256" key="7">
    <source>
        <dbReference type="ARBA" id="ARBA00023014"/>
    </source>
</evidence>
<accession>A0ABX6ICQ9</accession>
<dbReference type="SUPFAM" id="SSF54292">
    <property type="entry name" value="2Fe-2S ferredoxin-like"/>
    <property type="match status" value="1"/>
</dbReference>
<dbReference type="InterPro" id="IPR017938">
    <property type="entry name" value="Riboflavin_synthase-like_b-brl"/>
</dbReference>
<dbReference type="PANTHER" id="PTHR47354">
    <property type="entry name" value="NADH OXIDOREDUCTASE HCR"/>
    <property type="match status" value="1"/>
</dbReference>
<dbReference type="EMBL" id="CP045809">
    <property type="protein sequence ID" value="QHN33706.1"/>
    <property type="molecule type" value="Genomic_DNA"/>
</dbReference>
<dbReference type="Pfam" id="PF00111">
    <property type="entry name" value="Fer2"/>
    <property type="match status" value="1"/>
</dbReference>
<dbReference type="PROSITE" id="PS51384">
    <property type="entry name" value="FAD_FR"/>
    <property type="match status" value="1"/>
</dbReference>
<evidence type="ECO:0000256" key="3">
    <source>
        <dbReference type="ARBA" id="ARBA00022714"/>
    </source>
</evidence>
<reference evidence="10" key="1">
    <citation type="journal article" date="2021" name="Nat. Microbiol.">
        <title>Cocultivation of an ultrasmall environmental parasitic bacterium with lytic ability against bacteria associated with wastewater foams.</title>
        <authorList>
            <person name="Batinovic S."/>
            <person name="Rose J.J.A."/>
            <person name="Ratcliffe J."/>
            <person name="Seviour R.J."/>
            <person name="Petrovski S."/>
        </authorList>
    </citation>
    <scope>NUCLEOTIDE SEQUENCE</scope>
    <source>
        <strain evidence="10">CON9</strain>
    </source>
</reference>
<evidence type="ECO:0000313" key="11">
    <source>
        <dbReference type="Proteomes" id="UP001059836"/>
    </source>
</evidence>
<dbReference type="SUPFAM" id="SSF63380">
    <property type="entry name" value="Riboflavin synthase domain-like"/>
    <property type="match status" value="1"/>
</dbReference>
<name>A0ABX6ICQ9_9ACTN</name>
<evidence type="ECO:0000259" key="9">
    <source>
        <dbReference type="PROSITE" id="PS51384"/>
    </source>
</evidence>
<evidence type="ECO:0000256" key="2">
    <source>
        <dbReference type="ARBA" id="ARBA00022630"/>
    </source>
</evidence>
<dbReference type="InterPro" id="IPR054582">
    <property type="entry name" value="DmmA-like_N"/>
</dbReference>
<dbReference type="InterPro" id="IPR039261">
    <property type="entry name" value="FNR_nucleotide-bd"/>
</dbReference>
<dbReference type="SUPFAM" id="SSF52343">
    <property type="entry name" value="Ferredoxin reductase-like, C-terminal NADP-linked domain"/>
    <property type="match status" value="1"/>
</dbReference>
<comment type="cofactor">
    <cofactor evidence="1">
        <name>FAD</name>
        <dbReference type="ChEBI" id="CHEBI:57692"/>
    </cofactor>
</comment>
<keyword evidence="7" id="KW-0411">Iron-sulfur</keyword>
<keyword evidence="2" id="KW-0285">Flavoprotein</keyword>
<keyword evidence="4" id="KW-0479">Metal-binding</keyword>
<dbReference type="InterPro" id="IPR012675">
    <property type="entry name" value="Beta-grasp_dom_sf"/>
</dbReference>
<feature type="domain" description="2Fe-2S ferredoxin-type" evidence="8">
    <location>
        <begin position="251"/>
        <end position="337"/>
    </location>
</feature>
<dbReference type="InterPro" id="IPR050415">
    <property type="entry name" value="MRET"/>
</dbReference>
<dbReference type="InterPro" id="IPR036010">
    <property type="entry name" value="2Fe-2S_ferredoxin-like_sf"/>
</dbReference>
<dbReference type="CDD" id="cd00207">
    <property type="entry name" value="fer2"/>
    <property type="match status" value="1"/>
</dbReference>
<dbReference type="Proteomes" id="UP001059836">
    <property type="component" value="Chromosome"/>
</dbReference>
<keyword evidence="3" id="KW-0001">2Fe-2S</keyword>
<proteinExistence type="predicted"/>
<dbReference type="PROSITE" id="PS51085">
    <property type="entry name" value="2FE2S_FER_2"/>
    <property type="match status" value="1"/>
</dbReference>
<dbReference type="Gene3D" id="2.40.30.10">
    <property type="entry name" value="Translation factors"/>
    <property type="match status" value="1"/>
</dbReference>
<dbReference type="CDD" id="cd06185">
    <property type="entry name" value="PDR_like"/>
    <property type="match status" value="1"/>
</dbReference>
<keyword evidence="11" id="KW-1185">Reference proteome</keyword>
<gene>
    <name evidence="10" type="ORF">GII31_01080</name>
</gene>
<dbReference type="InterPro" id="IPR001041">
    <property type="entry name" value="2Fe-2S_ferredoxin-type"/>
</dbReference>
<evidence type="ECO:0000256" key="4">
    <source>
        <dbReference type="ARBA" id="ARBA00022723"/>
    </source>
</evidence>
<dbReference type="Gene3D" id="3.10.20.30">
    <property type="match status" value="1"/>
</dbReference>
<evidence type="ECO:0000256" key="5">
    <source>
        <dbReference type="ARBA" id="ARBA00023002"/>
    </source>
</evidence>
<evidence type="ECO:0000259" key="8">
    <source>
        <dbReference type="PROSITE" id="PS51085"/>
    </source>
</evidence>
<keyword evidence="6" id="KW-0408">Iron</keyword>